<dbReference type="PANTHER" id="PTHR13018">
    <property type="entry name" value="PROBABLE MEMBRANE PROTEIN DUF221-RELATED"/>
    <property type="match status" value="1"/>
</dbReference>
<name>A0AAP0BK73_9ASPA</name>
<dbReference type="InterPro" id="IPR045122">
    <property type="entry name" value="Csc1-like"/>
</dbReference>
<evidence type="ECO:0000256" key="4">
    <source>
        <dbReference type="ARBA" id="ARBA00022692"/>
    </source>
</evidence>
<proteinExistence type="inferred from homology"/>
<feature type="transmembrane region" description="Helical" evidence="9">
    <location>
        <begin position="548"/>
        <end position="580"/>
    </location>
</feature>
<dbReference type="Pfam" id="PF14703">
    <property type="entry name" value="PHM7_cyt"/>
    <property type="match status" value="1"/>
</dbReference>
<dbReference type="Pfam" id="PF02714">
    <property type="entry name" value="RSN1_7TM"/>
    <property type="match status" value="1"/>
</dbReference>
<evidence type="ECO:0000256" key="1">
    <source>
        <dbReference type="ARBA" id="ARBA00004141"/>
    </source>
</evidence>
<evidence type="ECO:0008006" key="15">
    <source>
        <dbReference type="Google" id="ProtNLM"/>
    </source>
</evidence>
<feature type="compositionally biased region" description="Basic and acidic residues" evidence="8">
    <location>
        <begin position="710"/>
        <end position="724"/>
    </location>
</feature>
<comment type="caution">
    <text evidence="13">The sequence shown here is derived from an EMBL/GenBank/DDBJ whole genome shotgun (WGS) entry which is preliminary data.</text>
</comment>
<protein>
    <recommendedName>
        <fullName evidence="15">CSC1-like protein RXW8</fullName>
    </recommendedName>
</protein>
<evidence type="ECO:0000256" key="8">
    <source>
        <dbReference type="SAM" id="MobiDB-lite"/>
    </source>
</evidence>
<evidence type="ECO:0000256" key="6">
    <source>
        <dbReference type="ARBA" id="ARBA00023136"/>
    </source>
</evidence>
<evidence type="ECO:0000259" key="10">
    <source>
        <dbReference type="Pfam" id="PF02714"/>
    </source>
</evidence>
<evidence type="ECO:0000313" key="13">
    <source>
        <dbReference type="EMBL" id="KAK8940419.1"/>
    </source>
</evidence>
<keyword evidence="6 9" id="KW-0472">Membrane</keyword>
<dbReference type="PANTHER" id="PTHR13018:SF117">
    <property type="entry name" value="CSC1-LIKE PROTEIN RXW8"/>
    <property type="match status" value="1"/>
</dbReference>
<keyword evidence="3" id="KW-0813">Transport</keyword>
<dbReference type="Pfam" id="PF13967">
    <property type="entry name" value="RSN1_TM"/>
    <property type="match status" value="1"/>
</dbReference>
<dbReference type="GO" id="GO:0005886">
    <property type="term" value="C:plasma membrane"/>
    <property type="evidence" value="ECO:0007669"/>
    <property type="project" value="TreeGrafter"/>
</dbReference>
<evidence type="ECO:0000259" key="11">
    <source>
        <dbReference type="Pfam" id="PF13967"/>
    </source>
</evidence>
<dbReference type="InterPro" id="IPR027815">
    <property type="entry name" value="CSC1/OSCA1-like_cyt"/>
</dbReference>
<evidence type="ECO:0000256" key="7">
    <source>
        <dbReference type="ARBA" id="ARBA00023303"/>
    </source>
</evidence>
<keyword evidence="14" id="KW-1185">Reference proteome</keyword>
<organism evidence="13 14">
    <name type="scientific">Platanthera zijinensis</name>
    <dbReference type="NCBI Taxonomy" id="2320716"/>
    <lineage>
        <taxon>Eukaryota</taxon>
        <taxon>Viridiplantae</taxon>
        <taxon>Streptophyta</taxon>
        <taxon>Embryophyta</taxon>
        <taxon>Tracheophyta</taxon>
        <taxon>Spermatophyta</taxon>
        <taxon>Magnoliopsida</taxon>
        <taxon>Liliopsida</taxon>
        <taxon>Asparagales</taxon>
        <taxon>Orchidaceae</taxon>
        <taxon>Orchidoideae</taxon>
        <taxon>Orchideae</taxon>
        <taxon>Orchidinae</taxon>
        <taxon>Platanthera</taxon>
    </lineage>
</organism>
<feature type="transmembrane region" description="Helical" evidence="9">
    <location>
        <begin position="143"/>
        <end position="164"/>
    </location>
</feature>
<feature type="domain" description="CSC1/OSCA1-like 7TM region" evidence="10">
    <location>
        <begin position="355"/>
        <end position="621"/>
    </location>
</feature>
<dbReference type="AlphaFoldDB" id="A0AAP0BK73"/>
<evidence type="ECO:0000313" key="14">
    <source>
        <dbReference type="Proteomes" id="UP001418222"/>
    </source>
</evidence>
<evidence type="ECO:0000256" key="5">
    <source>
        <dbReference type="ARBA" id="ARBA00022989"/>
    </source>
</evidence>
<keyword evidence="7" id="KW-0406">Ion transport</keyword>
<feature type="domain" description="CSC1/OSCA1-like cytosolic" evidence="12">
    <location>
        <begin position="186"/>
        <end position="344"/>
    </location>
</feature>
<keyword evidence="7" id="KW-0407">Ion channel</keyword>
<evidence type="ECO:0000256" key="9">
    <source>
        <dbReference type="SAM" id="Phobius"/>
    </source>
</evidence>
<comment type="subcellular location">
    <subcellularLocation>
        <location evidence="1">Membrane</location>
        <topology evidence="1">Multi-pass membrane protein</topology>
    </subcellularLocation>
</comment>
<feature type="transmembrane region" description="Helical" evidence="9">
    <location>
        <begin position="449"/>
        <end position="468"/>
    </location>
</feature>
<evidence type="ECO:0000256" key="2">
    <source>
        <dbReference type="ARBA" id="ARBA00007779"/>
    </source>
</evidence>
<evidence type="ECO:0000256" key="3">
    <source>
        <dbReference type="ARBA" id="ARBA00022448"/>
    </source>
</evidence>
<accession>A0AAP0BK73</accession>
<gene>
    <name evidence="13" type="ORF">KSP39_PZI010660</name>
</gene>
<feature type="region of interest" description="Disordered" evidence="8">
    <location>
        <begin position="692"/>
        <end position="728"/>
    </location>
</feature>
<reference evidence="13 14" key="1">
    <citation type="journal article" date="2022" name="Nat. Plants">
        <title>Genomes of leafy and leafless Platanthera orchids illuminate the evolution of mycoheterotrophy.</title>
        <authorList>
            <person name="Li M.H."/>
            <person name="Liu K.W."/>
            <person name="Li Z."/>
            <person name="Lu H.C."/>
            <person name="Ye Q.L."/>
            <person name="Zhang D."/>
            <person name="Wang J.Y."/>
            <person name="Li Y.F."/>
            <person name="Zhong Z.M."/>
            <person name="Liu X."/>
            <person name="Yu X."/>
            <person name="Liu D.K."/>
            <person name="Tu X.D."/>
            <person name="Liu B."/>
            <person name="Hao Y."/>
            <person name="Liao X.Y."/>
            <person name="Jiang Y.T."/>
            <person name="Sun W.H."/>
            <person name="Chen J."/>
            <person name="Chen Y.Q."/>
            <person name="Ai Y."/>
            <person name="Zhai J.W."/>
            <person name="Wu S.S."/>
            <person name="Zhou Z."/>
            <person name="Hsiao Y.Y."/>
            <person name="Wu W.L."/>
            <person name="Chen Y.Y."/>
            <person name="Lin Y.F."/>
            <person name="Hsu J.L."/>
            <person name="Li C.Y."/>
            <person name="Wang Z.W."/>
            <person name="Zhao X."/>
            <person name="Zhong W.Y."/>
            <person name="Ma X.K."/>
            <person name="Ma L."/>
            <person name="Huang J."/>
            <person name="Chen G.Z."/>
            <person name="Huang M.Z."/>
            <person name="Huang L."/>
            <person name="Peng D.H."/>
            <person name="Luo Y.B."/>
            <person name="Zou S.Q."/>
            <person name="Chen S.P."/>
            <person name="Lan S."/>
            <person name="Tsai W.C."/>
            <person name="Van de Peer Y."/>
            <person name="Liu Z.J."/>
        </authorList>
    </citation>
    <scope>NUCLEOTIDE SEQUENCE [LARGE SCALE GENOMIC DNA]</scope>
    <source>
        <strain evidence="13">Lor287</strain>
    </source>
</reference>
<dbReference type="InterPro" id="IPR003864">
    <property type="entry name" value="CSC1/OSCA1-like_7TM"/>
</dbReference>
<keyword evidence="4 9" id="KW-0812">Transmembrane</keyword>
<sequence>MKLSALLTSAGINIGICALLLSLYSILRKQPGNASVYFGRRLAEERSRRLNSFILERLVPSPSWMMKAWTYSEEEILSVAGLDAVVFIRIIVFSMRIFSISAVVCVFGVLPLNYFGQDMEHGDISSESLEVFTIGNVMSQSRWLWVHCLALYIITFSACILLYFEYRGIARLRLLHITRSAPNPSHFTVLVRAIPKSVEEGFNDSVKNFFMKYHASSYLTHQIIYRVGKVHKIMSKAGKACKKVAQLKGAVIDKKCLPLRYRCGFCGGTSNSFKLYHNELALSIKRDDLGDLDSCAKEKECAAAFVFFRTRYAAIVTSEVLQSSNPMYWVTDLAPEPHDVYWSNLWIPFRQLWFRKIAVLIASIVFMILFLIPVTFVQGLSHLEQLRQIFPFLDGLLKQTFAIEIVTGYLPSVILQLFLYIVPPVMLLFSSVEGSISHSGRKKSACWKVLYFTIWNVFFVNVFSGSVISQLNVISSPKEIPAQLAKAVPSQATFFITYVLTSGWASLSSEVMQLFGLIWNFIRRHIFGWKDDPASVPSFPYHTEVPKVLLFGLLGFTCSVLAPLILPFLLVYFFLGYVVYRNQILNVYCTRYETGGQMWPIMHNTTIFSLVLAQIIAIGVFGIKESPTSSGFTILLVIFTLLFNEYCRQRFYPIFKKFSAQDLIEMDDEDERFGRLEEIHEQLHAAYCQFQSKTPESHHRDPEGENSAASRDDDGNSSKDDKNGAVHPTFGVLPVSRVRQALISLSFLAKMEGMNSRT</sequence>
<feature type="transmembrane region" description="Helical" evidence="9">
    <location>
        <begin position="629"/>
        <end position="647"/>
    </location>
</feature>
<feature type="transmembrane region" description="Helical" evidence="9">
    <location>
        <begin position="601"/>
        <end position="623"/>
    </location>
</feature>
<feature type="transmembrane region" description="Helical" evidence="9">
    <location>
        <begin position="357"/>
        <end position="381"/>
    </location>
</feature>
<feature type="domain" description="CSC1/OSCA1-like N-terminal transmembrane" evidence="11">
    <location>
        <begin position="5"/>
        <end position="165"/>
    </location>
</feature>
<keyword evidence="5 9" id="KW-1133">Transmembrane helix</keyword>
<feature type="transmembrane region" description="Helical" evidence="9">
    <location>
        <begin position="401"/>
        <end position="429"/>
    </location>
</feature>
<dbReference type="GO" id="GO:0005227">
    <property type="term" value="F:calcium-activated cation channel activity"/>
    <property type="evidence" value="ECO:0007669"/>
    <property type="project" value="InterPro"/>
</dbReference>
<feature type="transmembrane region" description="Helical" evidence="9">
    <location>
        <begin position="97"/>
        <end position="116"/>
    </location>
</feature>
<dbReference type="Proteomes" id="UP001418222">
    <property type="component" value="Unassembled WGS sequence"/>
</dbReference>
<dbReference type="InterPro" id="IPR032880">
    <property type="entry name" value="CSC1/OSCA1-like_N"/>
</dbReference>
<feature type="transmembrane region" description="Helical" evidence="9">
    <location>
        <begin position="6"/>
        <end position="27"/>
    </location>
</feature>
<evidence type="ECO:0000259" key="12">
    <source>
        <dbReference type="Pfam" id="PF14703"/>
    </source>
</evidence>
<comment type="similarity">
    <text evidence="2">Belongs to the CSC1 (TC 1.A.17) family.</text>
</comment>
<dbReference type="EMBL" id="JBBWWQ010000008">
    <property type="protein sequence ID" value="KAK8940419.1"/>
    <property type="molecule type" value="Genomic_DNA"/>
</dbReference>